<keyword evidence="2" id="KW-1185">Reference proteome</keyword>
<reference evidence="1" key="1">
    <citation type="submission" date="2021-06" db="EMBL/GenBank/DDBJ databases">
        <authorList>
            <person name="Ellington A.J."/>
            <person name="Bryan N.C."/>
            <person name="Christner B.C."/>
            <person name="Reisch C.R."/>
        </authorList>
    </citation>
    <scope>NUCLEOTIDE SEQUENCE</scope>
    <source>
        <strain evidence="1">L6-1</strain>
    </source>
</reference>
<dbReference type="EMBL" id="CP076544">
    <property type="protein sequence ID" value="QWS33236.1"/>
    <property type="molecule type" value="Genomic_DNA"/>
</dbReference>
<evidence type="ECO:0000313" key="2">
    <source>
        <dbReference type="Proteomes" id="UP000681794"/>
    </source>
</evidence>
<gene>
    <name evidence="1" type="ORF">KM842_13470</name>
</gene>
<dbReference type="Proteomes" id="UP000681794">
    <property type="component" value="Chromosome"/>
</dbReference>
<proteinExistence type="predicted"/>
<name>A0ACD1E347_9MICO</name>
<organism evidence="1 2">
    <name type="scientific">Curtobacterium aetherium</name>
    <dbReference type="NCBI Taxonomy" id="2841594"/>
    <lineage>
        <taxon>Bacteria</taxon>
        <taxon>Bacillati</taxon>
        <taxon>Actinomycetota</taxon>
        <taxon>Actinomycetes</taxon>
        <taxon>Micrococcales</taxon>
        <taxon>Microbacteriaceae</taxon>
        <taxon>Curtobacterium</taxon>
    </lineage>
</organism>
<evidence type="ECO:0000313" key="1">
    <source>
        <dbReference type="EMBL" id="QWS33236.1"/>
    </source>
</evidence>
<protein>
    <submittedName>
        <fullName evidence="1">Uncharacterized protein</fullName>
    </submittedName>
</protein>
<sequence length="255" mass="27239">MTAPLASFLVVVPPGWARLPADEEHRAELGAEVRRVVDRALPEDLPRDRAEPLRQEMRNRLFATVVEAGDTGATAVYLPVQPVDGFTPAASIIESEVDDESEQEPAEVVAEILADALPDRYDPSDPGLREVDGGIAARTETLVRRAVPAEVAGELPAVDDRQVVWTIPVPHRPGRWVVMSFSAVSTPAEATPAGTNPASTTPAEAAPAAVTTDARIADALVTLFDAVMTTFRWTDVPGVEPTTLEQRLAEIGGRA</sequence>
<accession>A0ACD1E347</accession>